<dbReference type="EMBL" id="CP098502">
    <property type="protein sequence ID" value="UTI63279.1"/>
    <property type="molecule type" value="Genomic_DNA"/>
</dbReference>
<evidence type="ECO:0000313" key="2">
    <source>
        <dbReference type="EMBL" id="UTI63279.1"/>
    </source>
</evidence>
<evidence type="ECO:0000313" key="3">
    <source>
        <dbReference type="Proteomes" id="UP001056035"/>
    </source>
</evidence>
<evidence type="ECO:0000259" key="1">
    <source>
        <dbReference type="SMART" id="SM00849"/>
    </source>
</evidence>
<dbReference type="RefSeq" id="WP_254570007.1">
    <property type="nucleotide sequence ID" value="NZ_CP098502.1"/>
</dbReference>
<dbReference type="Gene3D" id="3.60.15.10">
    <property type="entry name" value="Ribonuclease Z/Hydroxyacylglutathione hydrolase-like"/>
    <property type="match status" value="1"/>
</dbReference>
<dbReference type="InterPro" id="IPR001279">
    <property type="entry name" value="Metallo-B-lactamas"/>
</dbReference>
<feature type="domain" description="Metallo-beta-lactamase" evidence="1">
    <location>
        <begin position="23"/>
        <end position="248"/>
    </location>
</feature>
<sequence length="341" mass="36969">MTSTDLPEDVVCIPLPTPWPIGPVNAYLFRGAPLTLVDCGPRMPKALRALEDGLAAAGVALADIELLVLTHQHQDHIGNASAIVRRSGAQVAAFAPLADELNDLDAMFIRQHAYLALLMERHGMTARELRVLADRERHDRQYAAPVAVDVPLRDGDLLRAGARTFQVYHRPGHSPSDIVLFDDAHGLLVAGDHLLPGVSSNPIAHMPLSARDVNLAADERTRPRPLLEYLDSLARTSELDVRCGLPGHGAPFSGSRALIASRIALHDARANDILRALSDRPRSARDLVDVLWDDLPTAMMFLGMCEVLAHLDLLADRDAIGTEVINGTVRNRPVAGHRSAA</sequence>
<dbReference type="SUPFAM" id="SSF56281">
    <property type="entry name" value="Metallo-hydrolase/oxidoreductase"/>
    <property type="match status" value="1"/>
</dbReference>
<reference evidence="2 3" key="1">
    <citation type="submission" date="2022-06" db="EMBL/GenBank/DDBJ databases">
        <title>Paraconexibacter antarcticus.</title>
        <authorList>
            <person name="Kim C.S."/>
        </authorList>
    </citation>
    <scope>NUCLEOTIDE SEQUENCE [LARGE SCALE GENOMIC DNA]</scope>
    <source>
        <strain evidence="2 3">02-257</strain>
    </source>
</reference>
<name>A0ABY5DRS8_9ACTN</name>
<gene>
    <name evidence="2" type="ORF">NBH00_18200</name>
</gene>
<accession>A0ABY5DRS8</accession>
<dbReference type="Proteomes" id="UP001056035">
    <property type="component" value="Chromosome"/>
</dbReference>
<dbReference type="Pfam" id="PF00753">
    <property type="entry name" value="Lactamase_B"/>
    <property type="match status" value="1"/>
</dbReference>
<dbReference type="InterPro" id="IPR050662">
    <property type="entry name" value="Sec-metab_biosynth-thioest"/>
</dbReference>
<dbReference type="PANTHER" id="PTHR23131:SF4">
    <property type="entry name" value="METALLO-BETA-LACTAMASE SUPERFAMILY POTEIN"/>
    <property type="match status" value="1"/>
</dbReference>
<dbReference type="PANTHER" id="PTHR23131">
    <property type="entry name" value="ENDORIBONUCLEASE LACTB2"/>
    <property type="match status" value="1"/>
</dbReference>
<keyword evidence="3" id="KW-1185">Reference proteome</keyword>
<dbReference type="InterPro" id="IPR036866">
    <property type="entry name" value="RibonucZ/Hydroxyglut_hydro"/>
</dbReference>
<organism evidence="2 3">
    <name type="scientific">Paraconexibacter antarcticus</name>
    <dbReference type="NCBI Taxonomy" id="2949664"/>
    <lineage>
        <taxon>Bacteria</taxon>
        <taxon>Bacillati</taxon>
        <taxon>Actinomycetota</taxon>
        <taxon>Thermoleophilia</taxon>
        <taxon>Solirubrobacterales</taxon>
        <taxon>Paraconexibacteraceae</taxon>
        <taxon>Paraconexibacter</taxon>
    </lineage>
</organism>
<dbReference type="SMART" id="SM00849">
    <property type="entry name" value="Lactamase_B"/>
    <property type="match status" value="1"/>
</dbReference>
<protein>
    <submittedName>
        <fullName evidence="2">MBL fold metallo-hydrolase</fullName>
    </submittedName>
</protein>
<proteinExistence type="predicted"/>